<organism evidence="1 2">
    <name type="scientific">Desulfamplus magnetovallimortis</name>
    <dbReference type="NCBI Taxonomy" id="1246637"/>
    <lineage>
        <taxon>Bacteria</taxon>
        <taxon>Pseudomonadati</taxon>
        <taxon>Thermodesulfobacteriota</taxon>
        <taxon>Desulfobacteria</taxon>
        <taxon>Desulfobacterales</taxon>
        <taxon>Desulfobacteraceae</taxon>
        <taxon>Desulfamplus</taxon>
    </lineage>
</organism>
<dbReference type="OrthoDB" id="5295943at2"/>
<reference evidence="1 2" key="1">
    <citation type="submission" date="2017-03" db="EMBL/GenBank/DDBJ databases">
        <authorList>
            <person name="Afonso C.L."/>
            <person name="Miller P.J."/>
            <person name="Scott M.A."/>
            <person name="Spackman E."/>
            <person name="Goraichik I."/>
            <person name="Dimitrov K.M."/>
            <person name="Suarez D.L."/>
            <person name="Swayne D.E."/>
        </authorList>
    </citation>
    <scope>NUCLEOTIDE SEQUENCE [LARGE SCALE GENOMIC DNA]</scope>
    <source>
        <strain evidence="1">PRJEB14757</strain>
    </source>
</reference>
<dbReference type="RefSeq" id="WP_080800578.1">
    <property type="nucleotide sequence ID" value="NZ_LT828541.1"/>
</dbReference>
<keyword evidence="2" id="KW-1185">Reference proteome</keyword>
<dbReference type="STRING" id="1246637.MTBBW1_400048"/>
<sequence length="144" mass="15835">MIVFDLECVNGHSFEGWFDDSEDFEQQQNQGLLTCPMCETYAVARKLSPVAVKTSSSASFDGNAPQDLMAAIADKITTFVENNFENVGSNFAKEALKIHYGASDARNIRGTTTAEEDAVLKKEGVPVVRIGSRRDNHTDKDDLN</sequence>
<evidence type="ECO:0008006" key="3">
    <source>
        <dbReference type="Google" id="ProtNLM"/>
    </source>
</evidence>
<dbReference type="AlphaFoldDB" id="A0A1W1HGK2"/>
<evidence type="ECO:0000313" key="2">
    <source>
        <dbReference type="Proteomes" id="UP000191931"/>
    </source>
</evidence>
<dbReference type="InterPro" id="IPR009562">
    <property type="entry name" value="DUF1178"/>
</dbReference>
<gene>
    <name evidence="1" type="ORF">MTBBW1_400048</name>
</gene>
<accession>A0A1W1HGK2</accession>
<protein>
    <recommendedName>
        <fullName evidence="3">DUF1178 domain-containing protein</fullName>
    </recommendedName>
</protein>
<dbReference type="Proteomes" id="UP000191931">
    <property type="component" value="Unassembled WGS sequence"/>
</dbReference>
<dbReference type="PIRSF" id="PIRSF032131">
    <property type="entry name" value="UCP032131"/>
    <property type="match status" value="1"/>
</dbReference>
<evidence type="ECO:0000313" key="1">
    <source>
        <dbReference type="EMBL" id="SLM31641.1"/>
    </source>
</evidence>
<dbReference type="Pfam" id="PF06676">
    <property type="entry name" value="DUF1178"/>
    <property type="match status" value="1"/>
</dbReference>
<proteinExistence type="predicted"/>
<name>A0A1W1HGK2_9BACT</name>
<dbReference type="EMBL" id="FWEV01000282">
    <property type="protein sequence ID" value="SLM31641.1"/>
    <property type="molecule type" value="Genomic_DNA"/>
</dbReference>